<keyword evidence="2" id="KW-0433">Leucine-rich repeat</keyword>
<dbReference type="PANTHER" id="PTHR45631:SF3">
    <property type="entry name" value="OS05G0393100 PROTEIN"/>
    <property type="match status" value="1"/>
</dbReference>
<evidence type="ECO:0000256" key="1">
    <source>
        <dbReference type="ARBA" id="ARBA00004167"/>
    </source>
</evidence>
<comment type="subcellular location">
    <subcellularLocation>
        <location evidence="1">Membrane</location>
        <topology evidence="1">Single-pass membrane protein</topology>
    </subcellularLocation>
</comment>
<dbReference type="InterPro" id="IPR024788">
    <property type="entry name" value="Malectin-like_Carb-bd_dom"/>
</dbReference>
<dbReference type="EMBL" id="JAKOGI010000134">
    <property type="protein sequence ID" value="KAJ8442749.1"/>
    <property type="molecule type" value="Genomic_DNA"/>
</dbReference>
<reference evidence="11" key="1">
    <citation type="submission" date="2022-04" db="EMBL/GenBank/DDBJ databases">
        <title>Carnegiea gigantea Genome sequencing and assembly v2.</title>
        <authorList>
            <person name="Copetti D."/>
            <person name="Sanderson M.J."/>
            <person name="Burquez A."/>
            <person name="Wojciechowski M.F."/>
        </authorList>
    </citation>
    <scope>NUCLEOTIDE SEQUENCE</scope>
    <source>
        <strain evidence="11">SGP5-SGP5p</strain>
        <tissue evidence="11">Aerial part</tissue>
    </source>
</reference>
<accession>A0A9Q1KH31</accession>
<dbReference type="SUPFAM" id="SSF52058">
    <property type="entry name" value="L domain-like"/>
    <property type="match status" value="1"/>
</dbReference>
<name>A0A9Q1KH31_9CARY</name>
<feature type="signal peptide" evidence="8">
    <location>
        <begin position="1"/>
        <end position="19"/>
    </location>
</feature>
<evidence type="ECO:0000256" key="5">
    <source>
        <dbReference type="ARBA" id="ARBA00022737"/>
    </source>
</evidence>
<organism evidence="11 12">
    <name type="scientific">Carnegiea gigantea</name>
    <dbReference type="NCBI Taxonomy" id="171969"/>
    <lineage>
        <taxon>Eukaryota</taxon>
        <taxon>Viridiplantae</taxon>
        <taxon>Streptophyta</taxon>
        <taxon>Embryophyta</taxon>
        <taxon>Tracheophyta</taxon>
        <taxon>Spermatophyta</taxon>
        <taxon>Magnoliopsida</taxon>
        <taxon>eudicotyledons</taxon>
        <taxon>Gunneridae</taxon>
        <taxon>Pentapetalae</taxon>
        <taxon>Caryophyllales</taxon>
        <taxon>Cactineae</taxon>
        <taxon>Cactaceae</taxon>
        <taxon>Cactoideae</taxon>
        <taxon>Echinocereeae</taxon>
        <taxon>Carnegiea</taxon>
    </lineage>
</organism>
<keyword evidence="4 8" id="KW-0732">Signal</keyword>
<sequence>MEAGLLLCILLFLIPSSLSVPPESFYINCGALDLIEFNGRQWLPDSNFISVGTQKDVPYQRVLPLLSTVRSFSQERNKNKKFCYKIGPVVRSAKYMIRTTYFYGGVNGEYHKTPPVFNQIVDGTLWSLVNTTDDYARNMSSYYEGVFQAMRKTMSFCLGVNEHTDSDPFISTIELVMLKASVYNSTEFGKFGLSLVARHNFGYNGSIIRSPDDPFDRFWQPFGPYTPVAGNPNVSVSGFWNLPPSMIFDTCLTVDSGALELQWPEGPLPSSNYYIALYFADDGASASGRTISITINDVAYFKELNVTSSGVAVFATQWPLSGLTTMKFTPVVGSGAGPVVNGGEVFKVLLLGNRTLAHDVHALESIRRRLKNPPDDWSGDPCFPAGYSWTGITCSSNGTRVRVISINLMDMGLSGSLSPAIGNLTALTTIVLRNNSLTGRIPSNLGALRQLEVLDLENNHFNGTIPSSLGTIRSLQELRERKNARGKSGKRQKYRPLAMIGTSLLVFYTPGFHLPHVEAGLSLHDTGHQHTFCSVPLGSFDLDYASVHSEA</sequence>
<dbReference type="Proteomes" id="UP001153076">
    <property type="component" value="Unassembled WGS sequence"/>
</dbReference>
<dbReference type="GO" id="GO:0016020">
    <property type="term" value="C:membrane"/>
    <property type="evidence" value="ECO:0007669"/>
    <property type="project" value="UniProtKB-SubCell"/>
</dbReference>
<keyword evidence="7" id="KW-0472">Membrane</keyword>
<dbReference type="InterPro" id="IPR001611">
    <property type="entry name" value="Leu-rich_rpt"/>
</dbReference>
<dbReference type="Pfam" id="PF08263">
    <property type="entry name" value="LRRNT_2"/>
    <property type="match status" value="1"/>
</dbReference>
<evidence type="ECO:0000256" key="2">
    <source>
        <dbReference type="ARBA" id="ARBA00022614"/>
    </source>
</evidence>
<evidence type="ECO:0008006" key="13">
    <source>
        <dbReference type="Google" id="ProtNLM"/>
    </source>
</evidence>
<protein>
    <recommendedName>
        <fullName evidence="13">Leucine-rich repeat receptor-like serine/threonine-protein kinase</fullName>
    </recommendedName>
</protein>
<evidence type="ECO:0000259" key="10">
    <source>
        <dbReference type="Pfam" id="PF12819"/>
    </source>
</evidence>
<evidence type="ECO:0000259" key="9">
    <source>
        <dbReference type="Pfam" id="PF08263"/>
    </source>
</evidence>
<dbReference type="InterPro" id="IPR032675">
    <property type="entry name" value="LRR_dom_sf"/>
</dbReference>
<dbReference type="FunFam" id="3.80.10.10:FF:000129">
    <property type="entry name" value="Leucine-rich repeat receptor-like kinase"/>
    <property type="match status" value="1"/>
</dbReference>
<feature type="domain" description="Leucine-rich repeat-containing N-terminal plant-type" evidence="9">
    <location>
        <begin position="357"/>
        <end position="395"/>
    </location>
</feature>
<evidence type="ECO:0000313" key="12">
    <source>
        <dbReference type="Proteomes" id="UP001153076"/>
    </source>
</evidence>
<dbReference type="InterPro" id="IPR013210">
    <property type="entry name" value="LRR_N_plant-typ"/>
</dbReference>
<evidence type="ECO:0000256" key="3">
    <source>
        <dbReference type="ARBA" id="ARBA00022692"/>
    </source>
</evidence>
<dbReference type="OrthoDB" id="1394818at2759"/>
<evidence type="ECO:0000256" key="8">
    <source>
        <dbReference type="SAM" id="SignalP"/>
    </source>
</evidence>
<gene>
    <name evidence="11" type="ORF">Cgig2_011019</name>
</gene>
<comment type="caution">
    <text evidence="11">The sequence shown here is derived from an EMBL/GenBank/DDBJ whole genome shotgun (WGS) entry which is preliminary data.</text>
</comment>
<evidence type="ECO:0000256" key="4">
    <source>
        <dbReference type="ARBA" id="ARBA00022729"/>
    </source>
</evidence>
<keyword evidence="3" id="KW-0812">Transmembrane</keyword>
<dbReference type="Gene3D" id="3.80.10.10">
    <property type="entry name" value="Ribonuclease Inhibitor"/>
    <property type="match status" value="1"/>
</dbReference>
<evidence type="ECO:0000256" key="6">
    <source>
        <dbReference type="ARBA" id="ARBA00022989"/>
    </source>
</evidence>
<dbReference type="PANTHER" id="PTHR45631">
    <property type="entry name" value="OS07G0107800 PROTEIN-RELATED"/>
    <property type="match status" value="1"/>
</dbReference>
<feature type="chain" id="PRO_5040320933" description="Leucine-rich repeat receptor-like serine/threonine-protein kinase" evidence="8">
    <location>
        <begin position="20"/>
        <end position="551"/>
    </location>
</feature>
<keyword evidence="12" id="KW-1185">Reference proteome</keyword>
<dbReference type="Pfam" id="PF12819">
    <property type="entry name" value="Malectin_like"/>
    <property type="match status" value="1"/>
</dbReference>
<keyword evidence="6" id="KW-1133">Transmembrane helix</keyword>
<proteinExistence type="predicted"/>
<feature type="domain" description="Malectin-like" evidence="10">
    <location>
        <begin position="27"/>
        <end position="348"/>
    </location>
</feature>
<keyword evidence="5" id="KW-0677">Repeat</keyword>
<dbReference type="AlphaFoldDB" id="A0A9Q1KH31"/>
<dbReference type="Pfam" id="PF00560">
    <property type="entry name" value="LRR_1"/>
    <property type="match status" value="2"/>
</dbReference>
<evidence type="ECO:0000313" key="11">
    <source>
        <dbReference type="EMBL" id="KAJ8442749.1"/>
    </source>
</evidence>
<evidence type="ECO:0000256" key="7">
    <source>
        <dbReference type="ARBA" id="ARBA00023136"/>
    </source>
</evidence>